<feature type="domain" description="STPR" evidence="1">
    <location>
        <begin position="103"/>
        <end position="176"/>
    </location>
</feature>
<dbReference type="EMBL" id="JBEDNZ010000005">
    <property type="protein sequence ID" value="KAL0841749.1"/>
    <property type="molecule type" value="Genomic_DNA"/>
</dbReference>
<evidence type="ECO:0000313" key="3">
    <source>
        <dbReference type="Proteomes" id="UP001549921"/>
    </source>
</evidence>
<dbReference type="Proteomes" id="UP001549921">
    <property type="component" value="Unassembled WGS sequence"/>
</dbReference>
<dbReference type="InterPro" id="IPR048998">
    <property type="entry name" value="STPR"/>
</dbReference>
<comment type="caution">
    <text evidence="2">The sequence shown here is derived from an EMBL/GenBank/DDBJ whole genome shotgun (WGS) entry which is preliminary data.</text>
</comment>
<organism evidence="2 3">
    <name type="scientific">Loxostege sticticalis</name>
    <name type="common">Beet webworm moth</name>
    <dbReference type="NCBI Taxonomy" id="481309"/>
    <lineage>
        <taxon>Eukaryota</taxon>
        <taxon>Metazoa</taxon>
        <taxon>Ecdysozoa</taxon>
        <taxon>Arthropoda</taxon>
        <taxon>Hexapoda</taxon>
        <taxon>Insecta</taxon>
        <taxon>Pterygota</taxon>
        <taxon>Neoptera</taxon>
        <taxon>Endopterygota</taxon>
        <taxon>Lepidoptera</taxon>
        <taxon>Glossata</taxon>
        <taxon>Ditrysia</taxon>
        <taxon>Pyraloidea</taxon>
        <taxon>Crambidae</taxon>
        <taxon>Pyraustinae</taxon>
        <taxon>Loxostege</taxon>
    </lineage>
</organism>
<sequence>MGDINSSDCAWKKIVIAKTNNEWVSTVKQEHFDTEDSMNTSSTCSDGEHVGNFASVKTEHGSHSHATEGEMESMMQELDPLLVVCEPRRRRKGSGPKIETPEERKNRLAKMSAYAAKKLAKETPEQRAARLKRMSEYSARKLAQETTEQRAIRLAKMSAYAARRLAQETPEQRQVRLARMQAYSAKRNKMLQAQKNDLSITLHKVNTDNASAKSNQS</sequence>
<protein>
    <recommendedName>
        <fullName evidence="1">STPR domain-containing protein</fullName>
    </recommendedName>
</protein>
<name>A0ABD0TF94_LOXSC</name>
<dbReference type="AlphaFoldDB" id="A0ABD0TF94"/>
<reference evidence="2 3" key="1">
    <citation type="submission" date="2024-06" db="EMBL/GenBank/DDBJ databases">
        <title>A chromosome-level genome assembly of beet webworm, Loxostege sticticalis.</title>
        <authorList>
            <person name="Zhang Y."/>
        </authorList>
    </citation>
    <scope>NUCLEOTIDE SEQUENCE [LARGE SCALE GENOMIC DNA]</scope>
    <source>
        <strain evidence="2">AQ028</strain>
        <tissue evidence="2">Male pupae</tissue>
    </source>
</reference>
<evidence type="ECO:0000259" key="1">
    <source>
        <dbReference type="Pfam" id="PF21107"/>
    </source>
</evidence>
<gene>
    <name evidence="2" type="ORF">ABMA28_014015</name>
</gene>
<proteinExistence type="predicted"/>
<accession>A0ABD0TF94</accession>
<dbReference type="Pfam" id="PF21107">
    <property type="entry name" value="STPRs"/>
    <property type="match status" value="1"/>
</dbReference>
<evidence type="ECO:0000313" key="2">
    <source>
        <dbReference type="EMBL" id="KAL0841749.1"/>
    </source>
</evidence>